<evidence type="ECO:0000256" key="7">
    <source>
        <dbReference type="ARBA" id="ARBA00023136"/>
    </source>
</evidence>
<evidence type="ECO:0000256" key="6">
    <source>
        <dbReference type="ARBA" id="ARBA00022989"/>
    </source>
</evidence>
<dbReference type="Gene3D" id="1.10.3720.10">
    <property type="entry name" value="MetI-like"/>
    <property type="match status" value="1"/>
</dbReference>
<gene>
    <name evidence="10" type="ORF">EH55_09175</name>
</gene>
<keyword evidence="5 8" id="KW-0812">Transmembrane</keyword>
<dbReference type="GeneID" id="90984284"/>
<dbReference type="STRING" id="2754.EH55_09175"/>
<evidence type="ECO:0000256" key="8">
    <source>
        <dbReference type="RuleBase" id="RU363032"/>
    </source>
</evidence>
<dbReference type="Proteomes" id="UP000027665">
    <property type="component" value="Unassembled WGS sequence"/>
</dbReference>
<dbReference type="InterPro" id="IPR035906">
    <property type="entry name" value="MetI-like_sf"/>
</dbReference>
<dbReference type="PATRIC" id="fig|2754.20.peg.1971"/>
<feature type="transmembrane region" description="Helical" evidence="8">
    <location>
        <begin position="143"/>
        <end position="164"/>
    </location>
</feature>
<keyword evidence="6 8" id="KW-1133">Transmembrane helix</keyword>
<keyword evidence="11" id="KW-1185">Reference proteome</keyword>
<organism evidence="10 11">
    <name type="scientific">Synergistes jonesii</name>
    <dbReference type="NCBI Taxonomy" id="2754"/>
    <lineage>
        <taxon>Bacteria</taxon>
        <taxon>Thermotogati</taxon>
        <taxon>Synergistota</taxon>
        <taxon>Synergistia</taxon>
        <taxon>Synergistales</taxon>
        <taxon>Synergistaceae</taxon>
        <taxon>Synergistes</taxon>
    </lineage>
</organism>
<keyword evidence="7 8" id="KW-0472">Membrane</keyword>
<comment type="subcellular location">
    <subcellularLocation>
        <location evidence="1 8">Cell membrane</location>
        <topology evidence="1 8">Multi-pass membrane protein</topology>
    </subcellularLocation>
</comment>
<evidence type="ECO:0000256" key="2">
    <source>
        <dbReference type="ARBA" id="ARBA00007069"/>
    </source>
</evidence>
<dbReference type="FunFam" id="1.10.3720.10:FF:000002">
    <property type="entry name" value="D-methionine ABC transporter permease MetI"/>
    <property type="match status" value="1"/>
</dbReference>
<keyword evidence="3 8" id="KW-0813">Transport</keyword>
<evidence type="ECO:0000313" key="10">
    <source>
        <dbReference type="EMBL" id="KEJ91569.1"/>
    </source>
</evidence>
<accession>A0A073IPD2</accession>
<dbReference type="CDD" id="cd06261">
    <property type="entry name" value="TM_PBP2"/>
    <property type="match status" value="1"/>
</dbReference>
<evidence type="ECO:0000256" key="1">
    <source>
        <dbReference type="ARBA" id="ARBA00004651"/>
    </source>
</evidence>
<dbReference type="AlphaFoldDB" id="A0A073IPD2"/>
<comment type="caution">
    <text evidence="10">The sequence shown here is derived from an EMBL/GenBank/DDBJ whole genome shotgun (WGS) entry which is preliminary data.</text>
</comment>
<feature type="transmembrane region" description="Helical" evidence="8">
    <location>
        <begin position="48"/>
        <end position="72"/>
    </location>
</feature>
<keyword evidence="4" id="KW-1003">Cell membrane</keyword>
<proteinExistence type="inferred from homology"/>
<dbReference type="PROSITE" id="PS50928">
    <property type="entry name" value="ABC_TM1"/>
    <property type="match status" value="1"/>
</dbReference>
<evidence type="ECO:0000256" key="5">
    <source>
        <dbReference type="ARBA" id="ARBA00022692"/>
    </source>
</evidence>
<protein>
    <submittedName>
        <fullName evidence="10">Methionine ABC transporter permease</fullName>
    </submittedName>
</protein>
<dbReference type="InterPro" id="IPR051322">
    <property type="entry name" value="AA_ABC_Transporter_Permease"/>
</dbReference>
<dbReference type="GO" id="GO:0005886">
    <property type="term" value="C:plasma membrane"/>
    <property type="evidence" value="ECO:0007669"/>
    <property type="project" value="UniProtKB-SubCell"/>
</dbReference>
<feature type="domain" description="ABC transmembrane type-1" evidence="9">
    <location>
        <begin position="9"/>
        <end position="203"/>
    </location>
</feature>
<dbReference type="eggNOG" id="COG2011">
    <property type="taxonomic scope" value="Bacteria"/>
</dbReference>
<dbReference type="EMBL" id="JMKI01000045">
    <property type="protein sequence ID" value="KEJ91569.1"/>
    <property type="molecule type" value="Genomic_DNA"/>
</dbReference>
<dbReference type="PANTHER" id="PTHR30450:SF1">
    <property type="entry name" value="D-METHIONINE TRANSPORT SYSTEM PERMEASE PROTEIN METI-RELATED"/>
    <property type="match status" value="1"/>
</dbReference>
<feature type="transmembrane region" description="Helical" evidence="8">
    <location>
        <begin position="184"/>
        <end position="207"/>
    </location>
</feature>
<feature type="transmembrane region" description="Helical" evidence="8">
    <location>
        <begin position="12"/>
        <end position="36"/>
    </location>
</feature>
<dbReference type="RefSeq" id="WP_037977685.1">
    <property type="nucleotide sequence ID" value="NZ_CAMETI010000026.1"/>
</dbReference>
<dbReference type="PANTHER" id="PTHR30450">
    <property type="entry name" value="ABC TRANSPORTER PERMEASE"/>
    <property type="match status" value="1"/>
</dbReference>
<sequence length="211" mass="22402">MGSELLAALWETLYMVAVSTFFSGIFGSCVAVLMIMTGPAGLSPNRPVYRALDAAVNLLRSFPFIILLIAIIPLTRLIAGTSIGSTASIVPLTIAATPFVARLMEGSLLEVDRGVVEAAKSFGASTGQIIFGVMIKEAMPSIVLNWAVVAINLLGYSAMAGVVGGGGLGDLAIKYGYNRFQTDVMIYSVAILIVIVQVIQYIGNYIYEKIR</sequence>
<reference evidence="10 11" key="1">
    <citation type="submission" date="2014-04" db="EMBL/GenBank/DDBJ databases">
        <title>Draft Genome Sequence of Synergistes jonesii.</title>
        <authorList>
            <person name="Coil D.A."/>
            <person name="Eisen J.A."/>
            <person name="Holland-Moritz H.E."/>
        </authorList>
    </citation>
    <scope>NUCLEOTIDE SEQUENCE [LARGE SCALE GENOMIC DNA]</scope>
    <source>
        <strain evidence="10 11">78-1</strain>
    </source>
</reference>
<dbReference type="Pfam" id="PF00528">
    <property type="entry name" value="BPD_transp_1"/>
    <property type="match status" value="1"/>
</dbReference>
<dbReference type="SUPFAM" id="SSF161098">
    <property type="entry name" value="MetI-like"/>
    <property type="match status" value="1"/>
</dbReference>
<dbReference type="InterPro" id="IPR000515">
    <property type="entry name" value="MetI-like"/>
</dbReference>
<evidence type="ECO:0000256" key="4">
    <source>
        <dbReference type="ARBA" id="ARBA00022475"/>
    </source>
</evidence>
<evidence type="ECO:0000259" key="9">
    <source>
        <dbReference type="PROSITE" id="PS50928"/>
    </source>
</evidence>
<evidence type="ECO:0000313" key="11">
    <source>
        <dbReference type="Proteomes" id="UP000027665"/>
    </source>
</evidence>
<dbReference type="GO" id="GO:0048473">
    <property type="term" value="P:D-methionine transmembrane transport"/>
    <property type="evidence" value="ECO:0007669"/>
    <property type="project" value="TreeGrafter"/>
</dbReference>
<dbReference type="OrthoDB" id="9793490at2"/>
<evidence type="ECO:0000256" key="3">
    <source>
        <dbReference type="ARBA" id="ARBA00022448"/>
    </source>
</evidence>
<comment type="similarity">
    <text evidence="2">Belongs to the binding-protein-dependent transport system permease family. CysTW subfamily.</text>
</comment>
<name>A0A073IPD2_9BACT</name>